<comment type="caution">
    <text evidence="1">The sequence shown here is derived from an EMBL/GenBank/DDBJ whole genome shotgun (WGS) entry which is preliminary data.</text>
</comment>
<dbReference type="EMBL" id="CACRXK020012638">
    <property type="protein sequence ID" value="CAB4023716.1"/>
    <property type="molecule type" value="Genomic_DNA"/>
</dbReference>
<evidence type="ECO:0000313" key="2">
    <source>
        <dbReference type="Proteomes" id="UP001152795"/>
    </source>
</evidence>
<dbReference type="AlphaFoldDB" id="A0A7D9L1R5"/>
<dbReference type="OrthoDB" id="447743at2759"/>
<reference evidence="1" key="1">
    <citation type="submission" date="2020-04" db="EMBL/GenBank/DDBJ databases">
        <authorList>
            <person name="Alioto T."/>
            <person name="Alioto T."/>
            <person name="Gomez Garrido J."/>
        </authorList>
    </citation>
    <scope>NUCLEOTIDE SEQUENCE</scope>
    <source>
        <strain evidence="1">A484AB</strain>
    </source>
</reference>
<keyword evidence="2" id="KW-1185">Reference proteome</keyword>
<sequence>MIIRVDKCSTFGIKKALTKSTQYLPKLLINKQLIPKINIGEAFQYLGKYFSFNMPDEHHKSELISLVEELMADIDSKPIHPKNKILLYTVDIFCQDYPGILQFLAYRKRGSPKTLIPKSTVNYIRKWLDIPISGTLSIVFLTRNKFGLSICPPSVKFIQCQTVLRKALKTSPNEAINDLWKATSNSKYIQYDVYNSTKRVLKDFCSGQEGKLHTQLTCQGSFFINITKFSLSQLTKIWSACQSNLPKNIFNFTVRYINNSLPTRQKLARWGLSPTSDCSRCLAPETPLHVVAGCQSYLERFTWRHDSVLNFLAISLQTVSGSHLYVDLPGYKSPSIITGDNYRPDFLLSTSTGTLYIVELTVGFESNLQKNVERKQSKYKELIREQNEHFNSVKFVNLSISSLGVFSKECCTLIEMLNDFGFQKQHQNYCIRRMTTIAIRTTYYIFCCRNKEWMNPELLTV</sequence>
<dbReference type="Proteomes" id="UP001152795">
    <property type="component" value="Unassembled WGS sequence"/>
</dbReference>
<organism evidence="1 2">
    <name type="scientific">Paramuricea clavata</name>
    <name type="common">Red gorgonian</name>
    <name type="synonym">Violescent sea-whip</name>
    <dbReference type="NCBI Taxonomy" id="317549"/>
    <lineage>
        <taxon>Eukaryota</taxon>
        <taxon>Metazoa</taxon>
        <taxon>Cnidaria</taxon>
        <taxon>Anthozoa</taxon>
        <taxon>Octocorallia</taxon>
        <taxon>Malacalcyonacea</taxon>
        <taxon>Plexauridae</taxon>
        <taxon>Paramuricea</taxon>
    </lineage>
</organism>
<gene>
    <name evidence="1" type="ORF">PACLA_8A036123</name>
</gene>
<evidence type="ECO:0000313" key="1">
    <source>
        <dbReference type="EMBL" id="CAB4023716.1"/>
    </source>
</evidence>
<name>A0A7D9L1R5_PARCT</name>
<protein>
    <submittedName>
        <fullName evidence="1">Uncharacterized protein</fullName>
    </submittedName>
</protein>
<accession>A0A7D9L1R5</accession>
<proteinExistence type="predicted"/>